<dbReference type="InterPro" id="IPR024961">
    <property type="entry name" value="T2SS_GspC_N"/>
</dbReference>
<dbReference type="Pfam" id="PF11356">
    <property type="entry name" value="T2SSC"/>
    <property type="match status" value="1"/>
</dbReference>
<keyword evidence="3" id="KW-1003">Cell membrane</keyword>
<feature type="domain" description="Type II secretion system protein GspC N-terminal" evidence="9">
    <location>
        <begin position="22"/>
        <end position="155"/>
    </location>
</feature>
<proteinExistence type="predicted"/>
<dbReference type="Proteomes" id="UP000714380">
    <property type="component" value="Unassembled WGS sequence"/>
</dbReference>
<evidence type="ECO:0000256" key="2">
    <source>
        <dbReference type="ARBA" id="ARBA00022448"/>
    </source>
</evidence>
<name>A0ABS7ZQ90_9GAMM</name>
<evidence type="ECO:0000256" key="7">
    <source>
        <dbReference type="ARBA" id="ARBA00022989"/>
    </source>
</evidence>
<evidence type="ECO:0000256" key="8">
    <source>
        <dbReference type="ARBA" id="ARBA00023136"/>
    </source>
</evidence>
<reference evidence="10 11" key="1">
    <citation type="submission" date="2020-12" db="EMBL/GenBank/DDBJ databases">
        <title>Novel Thalassolituus-related marine hydrocarbonoclastic bacteria mediated algae-derived hydrocarbons mineralization in twilight zone of the northern South China Sea.</title>
        <authorList>
            <person name="Dong C."/>
        </authorList>
    </citation>
    <scope>NUCLEOTIDE SEQUENCE [LARGE SCALE GENOMIC DNA]</scope>
    <source>
        <strain evidence="10 11">IMCC1826</strain>
    </source>
</reference>
<comment type="caution">
    <text evidence="10">The sequence shown here is derived from an EMBL/GenBank/DDBJ whole genome shotgun (WGS) entry which is preliminary data.</text>
</comment>
<evidence type="ECO:0000313" key="10">
    <source>
        <dbReference type="EMBL" id="MCA6062656.1"/>
    </source>
</evidence>
<keyword evidence="7" id="KW-1133">Transmembrane helix</keyword>
<dbReference type="Gene3D" id="2.30.30.830">
    <property type="match status" value="1"/>
</dbReference>
<keyword evidence="6" id="KW-0653">Protein transport</keyword>
<evidence type="ECO:0000256" key="3">
    <source>
        <dbReference type="ARBA" id="ARBA00022475"/>
    </source>
</evidence>
<dbReference type="Gene3D" id="2.30.42.10">
    <property type="match status" value="1"/>
</dbReference>
<dbReference type="InterPro" id="IPR036034">
    <property type="entry name" value="PDZ_sf"/>
</dbReference>
<evidence type="ECO:0000259" key="9">
    <source>
        <dbReference type="Pfam" id="PF11356"/>
    </source>
</evidence>
<sequence length="289" mass="30786">MAEVIEQVTGWQKALLIGGKLVLTLLLSWQLAQLTWLVVAPEPLILKAPSQKRAAGSDAVALGTAQYHLFGEASDEPLEVVSKEVDAPDTRLKLELLGVTKASREDASSAIIAPKGGEGEFYRVGDVVQGRTRLAGVYEDKVILDTNGKLETLKFDEESKAGMDTQVVAARPDRPAAPFGSLRERFGKVRSPGEFMDLVSEAASSDAAGALKQMGLEAVGPGQGYKVQPGSMLGALQLLPGDIVLSVNGQMLGDPDADQTVLEQISNEPSARIEVQRGNSRFVVNHSLN</sequence>
<keyword evidence="5" id="KW-0812">Transmembrane</keyword>
<accession>A0ABS7ZQ90</accession>
<keyword evidence="11" id="KW-1185">Reference proteome</keyword>
<keyword evidence="2" id="KW-0813">Transport</keyword>
<evidence type="ECO:0000256" key="1">
    <source>
        <dbReference type="ARBA" id="ARBA00004533"/>
    </source>
</evidence>
<evidence type="ECO:0000256" key="5">
    <source>
        <dbReference type="ARBA" id="ARBA00022692"/>
    </source>
</evidence>
<gene>
    <name evidence="10" type="ORF">I9W95_03450</name>
</gene>
<protein>
    <recommendedName>
        <fullName evidence="9">Type II secretion system protein GspC N-terminal domain-containing protein</fullName>
    </recommendedName>
</protein>
<organism evidence="10 11">
    <name type="scientific">Thalassolituus marinus</name>
    <dbReference type="NCBI Taxonomy" id="671053"/>
    <lineage>
        <taxon>Bacteria</taxon>
        <taxon>Pseudomonadati</taxon>
        <taxon>Pseudomonadota</taxon>
        <taxon>Gammaproteobacteria</taxon>
        <taxon>Oceanospirillales</taxon>
        <taxon>Oceanospirillaceae</taxon>
        <taxon>Thalassolituus</taxon>
    </lineage>
</organism>
<keyword evidence="8" id="KW-0472">Membrane</keyword>
<comment type="subcellular location">
    <subcellularLocation>
        <location evidence="1">Cell inner membrane</location>
    </subcellularLocation>
</comment>
<evidence type="ECO:0000256" key="6">
    <source>
        <dbReference type="ARBA" id="ARBA00022927"/>
    </source>
</evidence>
<evidence type="ECO:0000256" key="4">
    <source>
        <dbReference type="ARBA" id="ARBA00022519"/>
    </source>
</evidence>
<keyword evidence="4" id="KW-0997">Cell inner membrane</keyword>
<dbReference type="RefSeq" id="WP_225671879.1">
    <property type="nucleotide sequence ID" value="NZ_JAEDAH010000014.1"/>
</dbReference>
<evidence type="ECO:0000313" key="11">
    <source>
        <dbReference type="Proteomes" id="UP000714380"/>
    </source>
</evidence>
<dbReference type="SUPFAM" id="SSF50156">
    <property type="entry name" value="PDZ domain-like"/>
    <property type="match status" value="1"/>
</dbReference>
<dbReference type="EMBL" id="JAEDAH010000014">
    <property type="protein sequence ID" value="MCA6062656.1"/>
    <property type="molecule type" value="Genomic_DNA"/>
</dbReference>